<protein>
    <submittedName>
        <fullName evidence="1">Uncharacterized protein</fullName>
    </submittedName>
</protein>
<evidence type="ECO:0000313" key="2">
    <source>
        <dbReference type="Proteomes" id="UP000410492"/>
    </source>
</evidence>
<dbReference type="Proteomes" id="UP000410492">
    <property type="component" value="Unassembled WGS sequence"/>
</dbReference>
<accession>A0A653BKJ0</accession>
<reference evidence="1 2" key="1">
    <citation type="submission" date="2019-01" db="EMBL/GenBank/DDBJ databases">
        <authorList>
            <person name="Sayadi A."/>
        </authorList>
    </citation>
    <scope>NUCLEOTIDE SEQUENCE [LARGE SCALE GENOMIC DNA]</scope>
</reference>
<proteinExistence type="predicted"/>
<dbReference type="EMBL" id="CAACVG010001884">
    <property type="protein sequence ID" value="VEN35815.1"/>
    <property type="molecule type" value="Genomic_DNA"/>
</dbReference>
<evidence type="ECO:0000313" key="1">
    <source>
        <dbReference type="EMBL" id="VEN35815.1"/>
    </source>
</evidence>
<name>A0A653BKJ0_CALMS</name>
<organism evidence="1 2">
    <name type="scientific">Callosobruchus maculatus</name>
    <name type="common">Southern cowpea weevil</name>
    <name type="synonym">Pulse bruchid</name>
    <dbReference type="NCBI Taxonomy" id="64391"/>
    <lineage>
        <taxon>Eukaryota</taxon>
        <taxon>Metazoa</taxon>
        <taxon>Ecdysozoa</taxon>
        <taxon>Arthropoda</taxon>
        <taxon>Hexapoda</taxon>
        <taxon>Insecta</taxon>
        <taxon>Pterygota</taxon>
        <taxon>Neoptera</taxon>
        <taxon>Endopterygota</taxon>
        <taxon>Coleoptera</taxon>
        <taxon>Polyphaga</taxon>
        <taxon>Cucujiformia</taxon>
        <taxon>Chrysomeloidea</taxon>
        <taxon>Chrysomelidae</taxon>
        <taxon>Bruchinae</taxon>
        <taxon>Bruchini</taxon>
        <taxon>Callosobruchus</taxon>
    </lineage>
</organism>
<keyword evidence="2" id="KW-1185">Reference proteome</keyword>
<sequence length="9" mass="1053">MLIYANKNS</sequence>
<gene>
    <name evidence="1" type="ORF">CALMAC_LOCUS1615</name>
</gene>